<dbReference type="EC" id="6.3.2.1" evidence="17"/>
<dbReference type="OrthoDB" id="9773087at2"/>
<keyword evidence="10 17" id="KW-0418">Kinase</keyword>
<dbReference type="HAMAP" id="MF_00238">
    <property type="entry name" value="Cytidyl_kinase_type1"/>
    <property type="match status" value="1"/>
</dbReference>
<dbReference type="GO" id="GO:0015940">
    <property type="term" value="P:pantothenate biosynthetic process"/>
    <property type="evidence" value="ECO:0007669"/>
    <property type="project" value="UniProtKB-UniRule"/>
</dbReference>
<evidence type="ECO:0000256" key="4">
    <source>
        <dbReference type="ARBA" id="ARBA00009427"/>
    </source>
</evidence>
<evidence type="ECO:0000256" key="5">
    <source>
        <dbReference type="ARBA" id="ARBA00022490"/>
    </source>
</evidence>
<evidence type="ECO:0000313" key="19">
    <source>
        <dbReference type="EMBL" id="VXD25421.1"/>
    </source>
</evidence>
<dbReference type="NCBIfam" id="TIGR00017">
    <property type="entry name" value="cmk"/>
    <property type="match status" value="1"/>
</dbReference>
<keyword evidence="12 17" id="KW-0511">Multifunctional enzyme</keyword>
<comment type="caution">
    <text evidence="19">The sequence shown here is derived from an EMBL/GenBank/DDBJ whole genome shotgun (WGS) entry which is preliminary data.</text>
</comment>
<evidence type="ECO:0000256" key="1">
    <source>
        <dbReference type="ARBA" id="ARBA00004496"/>
    </source>
</evidence>
<dbReference type="Proteomes" id="UP000182190">
    <property type="component" value="Unassembled WGS sequence"/>
</dbReference>
<dbReference type="GO" id="GO:0005829">
    <property type="term" value="C:cytosol"/>
    <property type="evidence" value="ECO:0007669"/>
    <property type="project" value="TreeGrafter"/>
</dbReference>
<evidence type="ECO:0000256" key="9">
    <source>
        <dbReference type="ARBA" id="ARBA00022741"/>
    </source>
</evidence>
<evidence type="ECO:0000256" key="2">
    <source>
        <dbReference type="ARBA" id="ARBA00004990"/>
    </source>
</evidence>
<keyword evidence="5 17" id="KW-0963">Cytoplasm</keyword>
<dbReference type="Pfam" id="PF02224">
    <property type="entry name" value="Cytidylate_kin"/>
    <property type="match status" value="1"/>
</dbReference>
<keyword evidence="11 17" id="KW-0067">ATP-binding</keyword>
<comment type="similarity">
    <text evidence="3">Belongs to the pantothenate synthetase family.</text>
</comment>
<evidence type="ECO:0000256" key="7">
    <source>
        <dbReference type="ARBA" id="ARBA00022655"/>
    </source>
</evidence>
<dbReference type="GO" id="GO:0005524">
    <property type="term" value="F:ATP binding"/>
    <property type="evidence" value="ECO:0007669"/>
    <property type="project" value="UniProtKB-UniRule"/>
</dbReference>
<dbReference type="AlphaFoldDB" id="A0A7Z9C461"/>
<dbReference type="NCBIfam" id="TIGR00018">
    <property type="entry name" value="panC"/>
    <property type="match status" value="1"/>
</dbReference>
<dbReference type="UniPathway" id="UPA00028">
    <property type="reaction ID" value="UER00005"/>
</dbReference>
<dbReference type="InterPro" id="IPR027417">
    <property type="entry name" value="P-loop_NTPase"/>
</dbReference>
<feature type="binding site" evidence="17">
    <location>
        <begin position="33"/>
        <end position="40"/>
    </location>
    <ligand>
        <name>ATP</name>
        <dbReference type="ChEBI" id="CHEBI:30616"/>
    </ligand>
</feature>
<dbReference type="HAMAP" id="MF_00158">
    <property type="entry name" value="PanC"/>
    <property type="match status" value="1"/>
</dbReference>
<comment type="similarity">
    <text evidence="17">In the C-terminal section; belongs to the cytidylate kinase family. Type 1 subfamily.</text>
</comment>
<evidence type="ECO:0000256" key="6">
    <source>
        <dbReference type="ARBA" id="ARBA00022598"/>
    </source>
</evidence>
<feature type="domain" description="Cytidylate kinase" evidence="18">
    <location>
        <begin position="290"/>
        <end position="503"/>
    </location>
</feature>
<comment type="catalytic activity">
    <reaction evidence="14 17">
        <text>(R)-pantoate + beta-alanine + ATP = (R)-pantothenate + AMP + diphosphate + H(+)</text>
        <dbReference type="Rhea" id="RHEA:10912"/>
        <dbReference type="ChEBI" id="CHEBI:15378"/>
        <dbReference type="ChEBI" id="CHEBI:15980"/>
        <dbReference type="ChEBI" id="CHEBI:29032"/>
        <dbReference type="ChEBI" id="CHEBI:30616"/>
        <dbReference type="ChEBI" id="CHEBI:33019"/>
        <dbReference type="ChEBI" id="CHEBI:57966"/>
        <dbReference type="ChEBI" id="CHEBI:456215"/>
        <dbReference type="EC" id="6.3.2.1"/>
    </reaction>
</comment>
<name>A0A7Z9C461_9CYAN</name>
<feature type="binding site" evidence="17">
    <location>
        <begin position="151"/>
        <end position="154"/>
    </location>
    <ligand>
        <name>ATP</name>
        <dbReference type="ChEBI" id="CHEBI:30616"/>
    </ligand>
</feature>
<dbReference type="GO" id="GO:0036431">
    <property type="term" value="F:dCMP kinase activity"/>
    <property type="evidence" value="ECO:0007669"/>
    <property type="project" value="InterPro"/>
</dbReference>
<dbReference type="HAMAP" id="MF_01349">
    <property type="entry name" value="PanCY"/>
    <property type="match status" value="1"/>
</dbReference>
<keyword evidence="20" id="KW-1185">Reference proteome</keyword>
<dbReference type="EMBL" id="CZCS02000239">
    <property type="protein sequence ID" value="VXD25421.1"/>
    <property type="molecule type" value="Genomic_DNA"/>
</dbReference>
<dbReference type="CDD" id="cd02020">
    <property type="entry name" value="CMPK"/>
    <property type="match status" value="1"/>
</dbReference>
<dbReference type="InterPro" id="IPR042176">
    <property type="entry name" value="Pantoate_ligase_C"/>
</dbReference>
<evidence type="ECO:0000313" key="20">
    <source>
        <dbReference type="Proteomes" id="UP000182190"/>
    </source>
</evidence>
<gene>
    <name evidence="17 19" type="primary">panC/cmk</name>
    <name evidence="19" type="ORF">PL9631_940164</name>
</gene>
<dbReference type="SUPFAM" id="SSF52540">
    <property type="entry name" value="P-loop containing nucleoside triphosphate hydrolases"/>
    <property type="match status" value="1"/>
</dbReference>
<dbReference type="Gene3D" id="3.40.50.300">
    <property type="entry name" value="P-loop containing nucleotide triphosphate hydrolases"/>
    <property type="match status" value="1"/>
</dbReference>
<dbReference type="PANTHER" id="PTHR21299">
    <property type="entry name" value="CYTIDYLATE KINASE/PANTOATE-BETA-ALANINE LIGASE"/>
    <property type="match status" value="1"/>
</dbReference>
<feature type="region of interest" description="Pantoate--beta-alanine ligase" evidence="17">
    <location>
        <begin position="1"/>
        <end position="281"/>
    </location>
</feature>
<evidence type="ECO:0000256" key="17">
    <source>
        <dbReference type="HAMAP-Rule" id="MF_01349"/>
    </source>
</evidence>
<evidence type="ECO:0000256" key="12">
    <source>
        <dbReference type="ARBA" id="ARBA00023268"/>
    </source>
</evidence>
<feature type="active site" description="Proton donor" evidence="17">
    <location>
        <position position="40"/>
    </location>
</feature>
<comment type="similarity">
    <text evidence="17">In the N-terminal section; belongs to the pantothenate synthetase family.</text>
</comment>
<dbReference type="RefSeq" id="WP_083622577.1">
    <property type="nucleotide sequence ID" value="NZ_LR735021.1"/>
</dbReference>
<dbReference type="GO" id="GO:0006220">
    <property type="term" value="P:pyrimidine nucleotide metabolic process"/>
    <property type="evidence" value="ECO:0007669"/>
    <property type="project" value="UniProtKB-UniRule"/>
</dbReference>
<dbReference type="SUPFAM" id="SSF52374">
    <property type="entry name" value="Nucleotidylyl transferase"/>
    <property type="match status" value="1"/>
</dbReference>
<evidence type="ECO:0000256" key="16">
    <source>
        <dbReference type="ARBA" id="ARBA00055042"/>
    </source>
</evidence>
<dbReference type="InterPro" id="IPR003721">
    <property type="entry name" value="Pantoate_ligase"/>
</dbReference>
<dbReference type="InterPro" id="IPR024894">
    <property type="entry name" value="Pantoate_ligase/cytidylate_kin"/>
</dbReference>
<keyword evidence="7 17" id="KW-0566">Pantothenate biosynthesis</keyword>
<feature type="region of interest" description="Cytidylate kinase" evidence="17">
    <location>
        <begin position="282"/>
        <end position="509"/>
    </location>
</feature>
<evidence type="ECO:0000256" key="15">
    <source>
        <dbReference type="ARBA" id="ARBA00048478"/>
    </source>
</evidence>
<evidence type="ECO:0000256" key="13">
    <source>
        <dbReference type="ARBA" id="ARBA00047615"/>
    </source>
</evidence>
<protein>
    <recommendedName>
        <fullName evidence="17">Bifunctional pantoate ligase/cytidylate kinase</fullName>
    </recommendedName>
    <domain>
        <recommendedName>
            <fullName evidence="17">Pantothenate synthetase</fullName>
            <shortName evidence="17">PS</shortName>
            <ecNumber evidence="17">6.3.2.1</ecNumber>
        </recommendedName>
        <alternativeName>
            <fullName evidence="17">Pantoate--beta-alanine ligase</fullName>
        </alternativeName>
        <alternativeName>
            <fullName evidence="17">Pantoate-activating enzyme</fullName>
        </alternativeName>
    </domain>
    <domain>
        <recommendedName>
            <fullName evidence="17">Cytidylate kinase</fullName>
            <shortName evidence="17">CK</shortName>
            <ecNumber evidence="17">2.7.4.25</ecNumber>
        </recommendedName>
        <alternativeName>
            <fullName evidence="17">Cytidine monophosphate kinase</fullName>
            <shortName evidence="17">CMP kinase</shortName>
        </alternativeName>
    </domain>
</protein>
<evidence type="ECO:0000256" key="11">
    <source>
        <dbReference type="ARBA" id="ARBA00022840"/>
    </source>
</evidence>
<dbReference type="Gene3D" id="3.40.50.620">
    <property type="entry name" value="HUPs"/>
    <property type="match status" value="1"/>
</dbReference>
<dbReference type="InterPro" id="IPR003136">
    <property type="entry name" value="Cytidylate_kin"/>
</dbReference>
<feature type="binding site" evidence="17">
    <location>
        <position position="64"/>
    </location>
    <ligand>
        <name>(R)-pantoate</name>
        <dbReference type="ChEBI" id="CHEBI:15980"/>
    </ligand>
</feature>
<dbReference type="NCBIfam" id="TIGR00125">
    <property type="entry name" value="cyt_tran_rel"/>
    <property type="match status" value="1"/>
</dbReference>
<dbReference type="InterPro" id="IPR011994">
    <property type="entry name" value="Cytidylate_kinase_dom"/>
</dbReference>
<evidence type="ECO:0000256" key="10">
    <source>
        <dbReference type="ARBA" id="ARBA00022777"/>
    </source>
</evidence>
<dbReference type="NCBIfam" id="NF010004">
    <property type="entry name" value="PRK13477.1"/>
    <property type="match status" value="1"/>
</dbReference>
<comment type="catalytic activity">
    <reaction evidence="15 17">
        <text>CMP + ATP = CDP + ADP</text>
        <dbReference type="Rhea" id="RHEA:11600"/>
        <dbReference type="ChEBI" id="CHEBI:30616"/>
        <dbReference type="ChEBI" id="CHEBI:58069"/>
        <dbReference type="ChEBI" id="CHEBI:60377"/>
        <dbReference type="ChEBI" id="CHEBI:456216"/>
        <dbReference type="EC" id="2.7.4.25"/>
    </reaction>
</comment>
<feature type="binding site" evidence="17">
    <location>
        <begin position="188"/>
        <end position="191"/>
    </location>
    <ligand>
        <name>ATP</name>
        <dbReference type="ChEBI" id="CHEBI:30616"/>
    </ligand>
</feature>
<keyword evidence="6 17" id="KW-0436">Ligase</keyword>
<proteinExistence type="inferred from homology"/>
<evidence type="ECO:0000259" key="18">
    <source>
        <dbReference type="Pfam" id="PF02224"/>
    </source>
</evidence>
<evidence type="ECO:0000256" key="14">
    <source>
        <dbReference type="ARBA" id="ARBA00048258"/>
    </source>
</evidence>
<keyword evidence="9 17" id="KW-0547">Nucleotide-binding</keyword>
<accession>A0A7Z9C461</accession>
<feature type="binding site" evidence="17">
    <location>
        <position position="64"/>
    </location>
    <ligand>
        <name>beta-alanine</name>
        <dbReference type="ChEBI" id="CHEBI:57966"/>
    </ligand>
</feature>
<comment type="pathway">
    <text evidence="2 17">Cofactor biosynthesis; (R)-pantothenate biosynthesis; (R)-pantothenate from (R)-pantoate and beta-alanine: step 1/1.</text>
</comment>
<dbReference type="FunFam" id="3.40.50.620:FF:000114">
    <property type="entry name" value="Pantothenate synthetase"/>
    <property type="match status" value="1"/>
</dbReference>
<comment type="subcellular location">
    <subcellularLocation>
        <location evidence="1 17">Cytoplasm</location>
    </subcellularLocation>
</comment>
<dbReference type="PANTHER" id="PTHR21299:SF2">
    <property type="entry name" value="CYTIDYLATE KINASE"/>
    <property type="match status" value="1"/>
</dbReference>
<reference evidence="19" key="1">
    <citation type="submission" date="2019-10" db="EMBL/GenBank/DDBJ databases">
        <authorList>
            <consortium name="Genoscope - CEA"/>
            <person name="William W."/>
        </authorList>
    </citation>
    <scope>NUCLEOTIDE SEQUENCE [LARGE SCALE GENOMIC DNA]</scope>
    <source>
        <strain evidence="19">BBR_PRJEB10994</strain>
    </source>
</reference>
<sequence>MVRLLTSVAALRCSLRSYRTQNPLNFVGLVPTMGGLHLGHLSLIQRAKAENGLVVVSIFVNPLQFGPNEDFQTYPRRLETDLQQCEQAGVDVIFAPSVEEMYQSSVQTMVIPPTSIMSGLCGKSRPGHFPGVATVVTKLLNLVQPDRAYFGQKDAQQVAIIQGLVQDLNLPIEIIPCPIVREPSGLAYSSRNQYLTTLEQKQATVLYRALRRGQEHFHKGCDSATEIKTVVQTELETEPEVQVEYIELVEPQTLIPLATVEKTGLLAIAARVGQTRLIDNMILRRRQPIIAIDGPAGAGKSTVTRKIAEALGLLYLDTGAMYRAVTWLVLQSGIAVDDQVAIAEIVSNCRIELIPDGKQPRTLINGQDVTEAIRSLEVTANVSAIAAQWSVRQALVKQQRAFGNQGGIVAEGRDIGTTVFPDAELKIFLTASVQERAKRRLLELHSQGNTDITQEQLEQDIAERDRLDSNRAISPLRKAADAVEIQTDHLTIEDVIQRVVSLYPQNLTF</sequence>
<dbReference type="InterPro" id="IPR004821">
    <property type="entry name" value="Cyt_trans-like"/>
</dbReference>
<comment type="similarity">
    <text evidence="4">Belongs to the cytidylate kinase family. Type 1 subfamily.</text>
</comment>
<keyword evidence="8 17" id="KW-0808">Transferase</keyword>
<dbReference type="GO" id="GO:0004592">
    <property type="term" value="F:pantoate-beta-alanine ligase activity"/>
    <property type="evidence" value="ECO:0007669"/>
    <property type="project" value="UniProtKB-UniRule"/>
</dbReference>
<feature type="binding site" evidence="17">
    <location>
        <position position="180"/>
    </location>
    <ligand>
        <name>ATP</name>
        <dbReference type="ChEBI" id="CHEBI:30616"/>
    </ligand>
</feature>
<feature type="binding site" evidence="17">
    <location>
        <position position="157"/>
    </location>
    <ligand>
        <name>(R)-pantoate</name>
        <dbReference type="ChEBI" id="CHEBI:15980"/>
    </ligand>
</feature>
<dbReference type="EC" id="2.7.4.25" evidence="17"/>
<comment type="function">
    <text evidence="16 17">Catalyzes the condensation of pantoate with beta-alanine in an ATP-dependent reaction via a pantoyl-adenylate intermediate.</text>
</comment>
<dbReference type="GO" id="GO:0015949">
    <property type="term" value="P:nucleobase-containing small molecule interconversion"/>
    <property type="evidence" value="ECO:0007669"/>
    <property type="project" value="TreeGrafter"/>
</dbReference>
<dbReference type="Gene3D" id="3.30.1300.10">
    <property type="entry name" value="Pantoate-beta-alanine ligase, C-terminal domain"/>
    <property type="match status" value="1"/>
</dbReference>
<organism evidence="19 20">
    <name type="scientific">Planktothrix paucivesiculata PCC 9631</name>
    <dbReference type="NCBI Taxonomy" id="671071"/>
    <lineage>
        <taxon>Bacteria</taxon>
        <taxon>Bacillati</taxon>
        <taxon>Cyanobacteriota</taxon>
        <taxon>Cyanophyceae</taxon>
        <taxon>Oscillatoriophycideae</taxon>
        <taxon>Oscillatoriales</taxon>
        <taxon>Microcoleaceae</taxon>
        <taxon>Planktothrix</taxon>
    </lineage>
</organism>
<comment type="catalytic activity">
    <reaction evidence="13 17">
        <text>dCMP + ATP = dCDP + ADP</text>
        <dbReference type="Rhea" id="RHEA:25094"/>
        <dbReference type="ChEBI" id="CHEBI:30616"/>
        <dbReference type="ChEBI" id="CHEBI:57566"/>
        <dbReference type="ChEBI" id="CHEBI:58593"/>
        <dbReference type="ChEBI" id="CHEBI:456216"/>
        <dbReference type="EC" id="2.7.4.25"/>
    </reaction>
</comment>
<evidence type="ECO:0000256" key="3">
    <source>
        <dbReference type="ARBA" id="ARBA00009256"/>
    </source>
</evidence>
<comment type="function">
    <text evidence="17">Catalyzes the transfer of a phosphate group from ATP to either CMP or dCMP to form CDP or dCDP and ADP, respectively.</text>
</comment>
<dbReference type="Pfam" id="PF02569">
    <property type="entry name" value="Pantoate_ligase"/>
    <property type="match status" value="1"/>
</dbReference>
<dbReference type="CDD" id="cd00560">
    <property type="entry name" value="PanC"/>
    <property type="match status" value="1"/>
</dbReference>
<evidence type="ECO:0000256" key="8">
    <source>
        <dbReference type="ARBA" id="ARBA00022679"/>
    </source>
</evidence>
<dbReference type="InterPro" id="IPR014729">
    <property type="entry name" value="Rossmann-like_a/b/a_fold"/>
</dbReference>